<dbReference type="AlphaFoldDB" id="A0A453BAM4"/>
<reference evidence="3" key="2">
    <citation type="journal article" date="2017" name="Nat. Plants">
        <title>The Aegilops tauschii genome reveals multiple impacts of transposons.</title>
        <authorList>
            <person name="Zhao G."/>
            <person name="Zou C."/>
            <person name="Li K."/>
            <person name="Wang K."/>
            <person name="Li T."/>
            <person name="Gao L."/>
            <person name="Zhang X."/>
            <person name="Wang H."/>
            <person name="Yang Z."/>
            <person name="Liu X."/>
            <person name="Jiang W."/>
            <person name="Mao L."/>
            <person name="Kong X."/>
            <person name="Jiao Y."/>
            <person name="Jia J."/>
        </authorList>
    </citation>
    <scope>NUCLEOTIDE SEQUENCE [LARGE SCALE GENOMIC DNA]</scope>
    <source>
        <strain evidence="3">cv. AL8/78</strain>
    </source>
</reference>
<proteinExistence type="predicted"/>
<protein>
    <submittedName>
        <fullName evidence="2">Uncharacterized protein</fullName>
    </submittedName>
</protein>
<dbReference type="STRING" id="200361.A0A453BAM4"/>
<feature type="region of interest" description="Disordered" evidence="1">
    <location>
        <begin position="1"/>
        <end position="45"/>
    </location>
</feature>
<dbReference type="Gramene" id="AET2Gv20434100.1">
    <property type="protein sequence ID" value="AET2Gv20434100.1"/>
    <property type="gene ID" value="AET2Gv20434100"/>
</dbReference>
<evidence type="ECO:0000313" key="2">
    <source>
        <dbReference type="EnsemblPlants" id="AET2Gv20434100.1"/>
    </source>
</evidence>
<reference evidence="2" key="5">
    <citation type="journal article" date="2021" name="G3 (Bethesda)">
        <title>Aegilops tauschii genome assembly Aet v5.0 features greater sequence contiguity and improved annotation.</title>
        <authorList>
            <person name="Wang L."/>
            <person name="Zhu T."/>
            <person name="Rodriguez J.C."/>
            <person name="Deal K.R."/>
            <person name="Dubcovsky J."/>
            <person name="McGuire P.E."/>
            <person name="Lux T."/>
            <person name="Spannagl M."/>
            <person name="Mayer K.F.X."/>
            <person name="Baldrich P."/>
            <person name="Meyers B.C."/>
            <person name="Huo N."/>
            <person name="Gu Y.Q."/>
            <person name="Zhou H."/>
            <person name="Devos K.M."/>
            <person name="Bennetzen J.L."/>
            <person name="Unver T."/>
            <person name="Budak H."/>
            <person name="Gulick P.J."/>
            <person name="Galiba G."/>
            <person name="Kalapos B."/>
            <person name="Nelson D.R."/>
            <person name="Li P."/>
            <person name="You F.M."/>
            <person name="Luo M.C."/>
            <person name="Dvorak J."/>
        </authorList>
    </citation>
    <scope>NUCLEOTIDE SEQUENCE [LARGE SCALE GENOMIC DNA]</scope>
    <source>
        <strain evidence="2">cv. AL8/78</strain>
    </source>
</reference>
<reference evidence="2" key="4">
    <citation type="submission" date="2019-03" db="UniProtKB">
        <authorList>
            <consortium name="EnsemblPlants"/>
        </authorList>
    </citation>
    <scope>IDENTIFICATION</scope>
</reference>
<dbReference type="EnsemblPlants" id="AET2Gv20434100.1">
    <property type="protein sequence ID" value="AET2Gv20434100.1"/>
    <property type="gene ID" value="AET2Gv20434100"/>
</dbReference>
<accession>A0A453BAM4</accession>
<reference evidence="3" key="1">
    <citation type="journal article" date="2014" name="Science">
        <title>Ancient hybridizations among the ancestral genomes of bread wheat.</title>
        <authorList>
            <consortium name="International Wheat Genome Sequencing Consortium,"/>
            <person name="Marcussen T."/>
            <person name="Sandve S.R."/>
            <person name="Heier L."/>
            <person name="Spannagl M."/>
            <person name="Pfeifer M."/>
            <person name="Jakobsen K.S."/>
            <person name="Wulff B.B."/>
            <person name="Steuernagel B."/>
            <person name="Mayer K.F."/>
            <person name="Olsen O.A."/>
        </authorList>
    </citation>
    <scope>NUCLEOTIDE SEQUENCE [LARGE SCALE GENOMIC DNA]</scope>
    <source>
        <strain evidence="3">cv. AL8/78</strain>
    </source>
</reference>
<evidence type="ECO:0000313" key="3">
    <source>
        <dbReference type="Proteomes" id="UP000015105"/>
    </source>
</evidence>
<sequence length="129" mass="13936">SSSPIDPARRRTLAPPPLPDPASRAPQPRRRPSPHVEEGHPSRYIKLTKDQDAPGEDICPGELNQPVHIPQGHNAGAGRQASTHGFVNWLGCVLGRRGWMRTTVTRVTSDVARQAASGEGGLLLEEAEE</sequence>
<name>A0A453BAM4_AEGTS</name>
<reference evidence="2" key="3">
    <citation type="journal article" date="2017" name="Nature">
        <title>Genome sequence of the progenitor of the wheat D genome Aegilops tauschii.</title>
        <authorList>
            <person name="Luo M.C."/>
            <person name="Gu Y.Q."/>
            <person name="Puiu D."/>
            <person name="Wang H."/>
            <person name="Twardziok S.O."/>
            <person name="Deal K.R."/>
            <person name="Huo N."/>
            <person name="Zhu T."/>
            <person name="Wang L."/>
            <person name="Wang Y."/>
            <person name="McGuire P.E."/>
            <person name="Liu S."/>
            <person name="Long H."/>
            <person name="Ramasamy R.K."/>
            <person name="Rodriguez J.C."/>
            <person name="Van S.L."/>
            <person name="Yuan L."/>
            <person name="Wang Z."/>
            <person name="Xia Z."/>
            <person name="Xiao L."/>
            <person name="Anderson O.D."/>
            <person name="Ouyang S."/>
            <person name="Liang Y."/>
            <person name="Zimin A.V."/>
            <person name="Pertea G."/>
            <person name="Qi P."/>
            <person name="Bennetzen J.L."/>
            <person name="Dai X."/>
            <person name="Dawson M.W."/>
            <person name="Muller H.G."/>
            <person name="Kugler K."/>
            <person name="Rivarola-Duarte L."/>
            <person name="Spannagl M."/>
            <person name="Mayer K.F.X."/>
            <person name="Lu F.H."/>
            <person name="Bevan M.W."/>
            <person name="Leroy P."/>
            <person name="Li P."/>
            <person name="You F.M."/>
            <person name="Sun Q."/>
            <person name="Liu Z."/>
            <person name="Lyons E."/>
            <person name="Wicker T."/>
            <person name="Salzberg S.L."/>
            <person name="Devos K.M."/>
            <person name="Dvorak J."/>
        </authorList>
    </citation>
    <scope>NUCLEOTIDE SEQUENCE [LARGE SCALE GENOMIC DNA]</scope>
    <source>
        <strain evidence="2">cv. AL8/78</strain>
    </source>
</reference>
<keyword evidence="3" id="KW-1185">Reference proteome</keyword>
<feature type="compositionally biased region" description="Basic and acidic residues" evidence="1">
    <location>
        <begin position="34"/>
        <end position="45"/>
    </location>
</feature>
<dbReference type="Proteomes" id="UP000015105">
    <property type="component" value="Chromosome 2D"/>
</dbReference>
<evidence type="ECO:0000256" key="1">
    <source>
        <dbReference type="SAM" id="MobiDB-lite"/>
    </source>
</evidence>
<organism evidence="2 3">
    <name type="scientific">Aegilops tauschii subsp. strangulata</name>
    <name type="common">Goatgrass</name>
    <dbReference type="NCBI Taxonomy" id="200361"/>
    <lineage>
        <taxon>Eukaryota</taxon>
        <taxon>Viridiplantae</taxon>
        <taxon>Streptophyta</taxon>
        <taxon>Embryophyta</taxon>
        <taxon>Tracheophyta</taxon>
        <taxon>Spermatophyta</taxon>
        <taxon>Magnoliopsida</taxon>
        <taxon>Liliopsida</taxon>
        <taxon>Poales</taxon>
        <taxon>Poaceae</taxon>
        <taxon>BOP clade</taxon>
        <taxon>Pooideae</taxon>
        <taxon>Triticodae</taxon>
        <taxon>Triticeae</taxon>
        <taxon>Triticinae</taxon>
        <taxon>Aegilops</taxon>
    </lineage>
</organism>